<dbReference type="InterPro" id="IPR046346">
    <property type="entry name" value="Aminoacid_DH-like_N_sf"/>
</dbReference>
<dbReference type="PIRSF" id="PIRSF036761">
    <property type="entry name" value="GDH_Mll4104"/>
    <property type="match status" value="1"/>
</dbReference>
<accession>A0A7K1FH59</accession>
<dbReference type="InterPro" id="IPR049062">
    <property type="entry name" value="NAD_Glu_DH_ACT2"/>
</dbReference>
<feature type="domain" description="NAD-glutamate dehydrogenase ACT2" evidence="5">
    <location>
        <begin position="434"/>
        <end position="526"/>
    </location>
</feature>
<organism evidence="7 8">
    <name type="scientific">Nakamurella alba</name>
    <dbReference type="NCBI Taxonomy" id="2665158"/>
    <lineage>
        <taxon>Bacteria</taxon>
        <taxon>Bacillati</taxon>
        <taxon>Actinomycetota</taxon>
        <taxon>Actinomycetes</taxon>
        <taxon>Nakamurellales</taxon>
        <taxon>Nakamurellaceae</taxon>
        <taxon>Nakamurella</taxon>
    </lineage>
</organism>
<dbReference type="Pfam" id="PF21075">
    <property type="entry name" value="GDH_ACT1"/>
    <property type="match status" value="1"/>
</dbReference>
<dbReference type="InterPro" id="IPR049058">
    <property type="entry name" value="NAD_Glu_DH_HM2"/>
</dbReference>
<dbReference type="RefSeq" id="WP_154767326.1">
    <property type="nucleotide sequence ID" value="NZ_WLYK01000001.1"/>
</dbReference>
<sequence>MTQTRNDAGSSTDGSTEGDGAGQSASAAPKSSTAEAARRRPDLARLIEVYYRHVPAEDRPREPQDVLAVVEGHRRLAARRLPGEARIRIHNPPAAVPDRTEEETAHPTGWSATSTVIDIVNDDMPYLVDSVIGALTAAGVRVHRVLHPILSVRRDTDGSLLEVTGEARRPSNGFTAMTSGLRPGAPVPTVPLRESWVHVLIDRLSDAERAEAIEAELVDVLAAVRAVVQDTPTIIGAATMAAAELRNSPSPRPVQEVSEAGDLLYWLTAGNLTFLGYRLVEAGEEVPGSGLGMLREESPYAEAVIRDEVKAGPEAGHLVLTQLSQGAPINREIPPFAITVRTLGADGSVHREHHFYGVLTPRALTAEISATPVLRRIAERVLAALDAAPDTYTGQRAMDLLSVYPRAELFWADPDLLLTAVSGVLQLSSRRRLRAFLQPDPYGRFVSVLVYLPRDRWTTAARLAMQQVLLDVLHGTGIRYTARIGESLLAFVHFTVTVEPDRAVHLDEAGLADLHRKLRSTIRTWEDRLVAAVVGGGPAGGDEELDTAGALNRYAEAFDESYKEDYSVDEAVTDLERLDALTGPDDLALQFSVREGGDRAPDERRLKLYVAGARVTLSRALPVLQSLGAEVIDEKPYEVRRSDGTKARIYDFGLRFDAAKLPVGDQIGVVRARLSDAFIAAWQNRAEVDGFNNLVLAAGLDWHQVAVFRAYARYLRQIGTPWTQGYLEQVLAGYPEIATDLAELFAIRFDPDRFADDDGNATAGPQRLAAASEVTDRITAALDAVTSLDADRIMRQFLALITATARTNAFRVGEDGGPRTCLTFKLLPQLIPGVPKPVPAFEIWVYSPRIEGVHLRFGPVARGGLRWSDRPEDFRTEILGLVKAQEVKNAVIVPVGAKGGFVLKQAPATTGDPAADREALQAEGVACYRQFIAGLLNLTDNRVGGAIVPPERTVRHDADDPYLVVAADKGTATFSDIANGVAADYGFWLGDAFASGGSVGYDHKAMGITARGAWESVKHHFRELGINTQEQDFTVVGVGDMSGDVFGNGVLLSEHIRLVAAFDHRHVFVDPTPDAGTSYAERRRLFDLPRSSWADYDTSLISAGGGVFPRTAKSIPITGEMRAALGIEDDVTSLAPVDLIRRVLLAPVQLLWNGGIGTYVKASTEPQTAAGDKSNDAVRVNGGELRVQVVGEGGNLGVTQLGRIEFARAGGRINTDAIDNSAGVDTSDHEVNIKIALQPALASGQLGMEERDELLASMTDEVAHLVLADNTAQNRVLGVSRHHAVPMLSVHARLIDSLVAAGRLDRALEYLPSRAQIEARTAAGESLTSPELSVLLAYVKSALSEAVLASDLPDDPAFAGDISDYFPTAMRGGDEAAAIEAHPLAREIVTTMTVNEVVNGAGITYAFRLGEEIAADPTDAVRAYRVVTEVFGLRELWRDIAAEDNRIPASSQDTLFLEVRRLLDRAARWLLANRPRPLDVPAEIDRYRDAVAELAPKMPRLVRGVEHENVRAEAAKLVALDAPADLANRIAYSLYTYSALDIADVARDSGRDLVRTAELYYELSARMDFDQLLSAVTALQRGDRWHALARQALRDDLYRSMRLLTADVLTATPDDADTLERIREWEVRKAGALARARSTLGQIAAGSAGDLAALSVAASEVRTLIG</sequence>
<feature type="domain" description="NAD-glutamate dehydrogenase N-terminal ACT1" evidence="4">
    <location>
        <begin position="47"/>
        <end position="217"/>
    </location>
</feature>
<dbReference type="InterPro" id="IPR028971">
    <property type="entry name" value="NAD-GDH_cat"/>
</dbReference>
<proteinExistence type="predicted"/>
<dbReference type="SUPFAM" id="SSF53223">
    <property type="entry name" value="Aminoacid dehydrogenase-like, N-terminal domain"/>
    <property type="match status" value="1"/>
</dbReference>
<feature type="domain" description="NAD-specific glutamate dehydrogenase C-terminal" evidence="3">
    <location>
        <begin position="1324"/>
        <end position="1662"/>
    </location>
</feature>
<dbReference type="GO" id="GO:0004069">
    <property type="term" value="F:L-aspartate:2-oxoglutarate aminotransferase activity"/>
    <property type="evidence" value="ECO:0007669"/>
    <property type="project" value="InterPro"/>
</dbReference>
<feature type="compositionally biased region" description="Polar residues" evidence="1">
    <location>
        <begin position="23"/>
        <end position="34"/>
    </location>
</feature>
<dbReference type="InterPro" id="IPR036291">
    <property type="entry name" value="NAD(P)-bd_dom_sf"/>
</dbReference>
<dbReference type="InterPro" id="IPR049064">
    <property type="entry name" value="NAD_Glu_DH_ACT3"/>
</dbReference>
<dbReference type="Pfam" id="PF21078">
    <property type="entry name" value="GDH_HM3"/>
    <property type="match status" value="1"/>
</dbReference>
<dbReference type="Pfam" id="PF21073">
    <property type="entry name" value="GDH_HM1"/>
    <property type="match status" value="1"/>
</dbReference>
<evidence type="ECO:0000259" key="6">
    <source>
        <dbReference type="Pfam" id="PF21077"/>
    </source>
</evidence>
<evidence type="ECO:0000259" key="3">
    <source>
        <dbReference type="Pfam" id="PF21074"/>
    </source>
</evidence>
<evidence type="ECO:0000313" key="7">
    <source>
        <dbReference type="EMBL" id="MTD13467.1"/>
    </source>
</evidence>
<evidence type="ECO:0000259" key="5">
    <source>
        <dbReference type="Pfam" id="PF21076"/>
    </source>
</evidence>
<evidence type="ECO:0000259" key="4">
    <source>
        <dbReference type="Pfam" id="PF21075"/>
    </source>
</evidence>
<comment type="caution">
    <text evidence="7">The sequence shown here is derived from an EMBL/GenBank/DDBJ whole genome shotgun (WGS) entry which is preliminary data.</text>
</comment>
<dbReference type="InterPro" id="IPR007780">
    <property type="entry name" value="NAD_Glu_DH_bac"/>
</dbReference>
<keyword evidence="8" id="KW-1185">Reference proteome</keyword>
<feature type="domain" description="NAD-glutamate dehydrogenase catalytic" evidence="2">
    <location>
        <begin position="778"/>
        <end position="1279"/>
    </location>
</feature>
<dbReference type="Pfam" id="PF21077">
    <property type="entry name" value="GDH_ACT3"/>
    <property type="match status" value="1"/>
</dbReference>
<dbReference type="InterPro" id="IPR049056">
    <property type="entry name" value="NAD_Glu_DH_HM3"/>
</dbReference>
<dbReference type="GO" id="GO:0004352">
    <property type="term" value="F:glutamate dehydrogenase (NAD+) activity"/>
    <property type="evidence" value="ECO:0007669"/>
    <property type="project" value="InterPro"/>
</dbReference>
<feature type="domain" description="NAD-glutamate dehydrogenase ACT3" evidence="6">
    <location>
        <begin position="595"/>
        <end position="659"/>
    </location>
</feature>
<dbReference type="Pfam" id="PF21074">
    <property type="entry name" value="GDH_C"/>
    <property type="match status" value="1"/>
</dbReference>
<gene>
    <name evidence="7" type="ORF">GIS00_05850</name>
</gene>
<feature type="region of interest" description="Disordered" evidence="1">
    <location>
        <begin position="1"/>
        <end position="39"/>
    </location>
</feature>
<evidence type="ECO:0000259" key="2">
    <source>
        <dbReference type="Pfam" id="PF05088"/>
    </source>
</evidence>
<dbReference type="PANTHER" id="PTHR43403:SF1">
    <property type="entry name" value="NAD-SPECIFIC GLUTAMATE DEHYDROGENASE"/>
    <property type="match status" value="1"/>
</dbReference>
<dbReference type="EMBL" id="WLYK01000001">
    <property type="protein sequence ID" value="MTD13467.1"/>
    <property type="molecule type" value="Genomic_DNA"/>
</dbReference>
<dbReference type="Pfam" id="PF05088">
    <property type="entry name" value="Bac_GDH_CD"/>
    <property type="match status" value="1"/>
</dbReference>
<dbReference type="InterPro" id="IPR048381">
    <property type="entry name" value="GDH_C"/>
</dbReference>
<name>A0A7K1FH59_9ACTN</name>
<dbReference type="InterPro" id="IPR049059">
    <property type="entry name" value="NAD_Glu_DH_HM1"/>
</dbReference>
<dbReference type="Proteomes" id="UP000460221">
    <property type="component" value="Unassembled WGS sequence"/>
</dbReference>
<dbReference type="GO" id="GO:0006538">
    <property type="term" value="P:L-glutamate catabolic process"/>
    <property type="evidence" value="ECO:0007669"/>
    <property type="project" value="InterPro"/>
</dbReference>
<protein>
    <submittedName>
        <fullName evidence="7">NAD-glutamate dehydrogenase</fullName>
    </submittedName>
</protein>
<dbReference type="PANTHER" id="PTHR43403">
    <property type="entry name" value="NAD-SPECIFIC GLUTAMATE DEHYDROGENASE"/>
    <property type="match status" value="1"/>
</dbReference>
<evidence type="ECO:0000256" key="1">
    <source>
        <dbReference type="SAM" id="MobiDB-lite"/>
    </source>
</evidence>
<dbReference type="Pfam" id="PF21076">
    <property type="entry name" value="GDH_ACT2"/>
    <property type="match status" value="1"/>
</dbReference>
<dbReference type="InterPro" id="IPR024727">
    <property type="entry name" value="NAD_Glu_DH_N_ACT1"/>
</dbReference>
<dbReference type="Pfam" id="PF21079">
    <property type="entry name" value="GDH_HM2"/>
    <property type="match status" value="1"/>
</dbReference>
<evidence type="ECO:0000313" key="8">
    <source>
        <dbReference type="Proteomes" id="UP000460221"/>
    </source>
</evidence>
<dbReference type="SUPFAM" id="SSF51735">
    <property type="entry name" value="NAD(P)-binding Rossmann-fold domains"/>
    <property type="match status" value="1"/>
</dbReference>
<reference evidence="7 8" key="1">
    <citation type="submission" date="2019-11" db="EMBL/GenBank/DDBJ databases">
        <authorList>
            <person name="Jiang L.-Q."/>
        </authorList>
    </citation>
    <scope>NUCLEOTIDE SEQUENCE [LARGE SCALE GENOMIC DNA]</scope>
    <source>
        <strain evidence="7 8">YIM 132087</strain>
    </source>
</reference>